<accession>A0ABX7B4B8</accession>
<name>A0ABX7B4B8_9PROT</name>
<evidence type="ECO:0000313" key="3">
    <source>
        <dbReference type="Proteomes" id="UP000595197"/>
    </source>
</evidence>
<dbReference type="PANTHER" id="PTHR43316:SF8">
    <property type="entry name" value="HAD FAMILY HYDROLASE"/>
    <property type="match status" value="1"/>
</dbReference>
<protein>
    <submittedName>
        <fullName evidence="2">HAD hydrolase-like protein</fullName>
    </submittedName>
</protein>
<keyword evidence="3" id="KW-1185">Reference proteome</keyword>
<reference evidence="2" key="1">
    <citation type="submission" date="2021-02" db="EMBL/GenBank/DDBJ databases">
        <title>Skermanella TT6 skin isolate.</title>
        <authorList>
            <person name="Lee K."/>
            <person name="Ganzorig M."/>
        </authorList>
    </citation>
    <scope>NUCLEOTIDE SEQUENCE</scope>
    <source>
        <strain evidence="2">TT6</strain>
    </source>
</reference>
<dbReference type="Gene3D" id="3.40.50.1000">
    <property type="entry name" value="HAD superfamily/HAD-like"/>
    <property type="match status" value="1"/>
</dbReference>
<sequence length="228" mass="25477">MSANWTIGFDGDDTLWHNESIFSMTQERFRAILGGIDADEIDRRLLETERRNLGLFGYGIKGFVLSMIETAIEVTDGRVEARDIQTLIEAGKSMLAHPVDLLDGVAETVEYLSHSHRLVLVTKGDLFDQESKIARSGLAELFDRIEIVSEKDPETYRRILARHGIAPDRFLMVGNSVRSDVLPVLEIGGRAVHVPYHITWAHEHVEPPAEGYRRIDGMAELTGVVAGL</sequence>
<dbReference type="SUPFAM" id="SSF56784">
    <property type="entry name" value="HAD-like"/>
    <property type="match status" value="1"/>
</dbReference>
<dbReference type="PANTHER" id="PTHR43316">
    <property type="entry name" value="HYDROLASE, HALOACID DELAHOGENASE-RELATED"/>
    <property type="match status" value="1"/>
</dbReference>
<dbReference type="InterPro" id="IPR036412">
    <property type="entry name" value="HAD-like_sf"/>
</dbReference>
<gene>
    <name evidence="2" type="ORF">IGS68_24920</name>
</gene>
<dbReference type="InterPro" id="IPR023198">
    <property type="entry name" value="PGP-like_dom2"/>
</dbReference>
<evidence type="ECO:0000256" key="1">
    <source>
        <dbReference type="ARBA" id="ARBA00022801"/>
    </source>
</evidence>
<dbReference type="RefSeq" id="WP_201075164.1">
    <property type="nucleotide sequence ID" value="NZ_CP067420.1"/>
</dbReference>
<dbReference type="Pfam" id="PF00702">
    <property type="entry name" value="Hydrolase"/>
    <property type="match status" value="1"/>
</dbReference>
<dbReference type="InterPro" id="IPR023214">
    <property type="entry name" value="HAD_sf"/>
</dbReference>
<dbReference type="SFLD" id="SFLDG01129">
    <property type="entry name" value="C1.5:_HAD__Beta-PGM__Phosphata"/>
    <property type="match status" value="1"/>
</dbReference>
<dbReference type="EMBL" id="CP067420">
    <property type="protein sequence ID" value="QQP89196.1"/>
    <property type="molecule type" value="Genomic_DNA"/>
</dbReference>
<dbReference type="CDD" id="cd07515">
    <property type="entry name" value="HAD-like"/>
    <property type="match status" value="1"/>
</dbReference>
<keyword evidence="1" id="KW-0378">Hydrolase</keyword>
<proteinExistence type="predicted"/>
<evidence type="ECO:0000313" key="2">
    <source>
        <dbReference type="EMBL" id="QQP89196.1"/>
    </source>
</evidence>
<dbReference type="Gene3D" id="1.10.150.240">
    <property type="entry name" value="Putative phosphatase, domain 2"/>
    <property type="match status" value="1"/>
</dbReference>
<dbReference type="SFLD" id="SFLDS00003">
    <property type="entry name" value="Haloacid_Dehalogenase"/>
    <property type="match status" value="1"/>
</dbReference>
<dbReference type="InterPro" id="IPR051540">
    <property type="entry name" value="S-2-haloacid_dehalogenase"/>
</dbReference>
<dbReference type="Proteomes" id="UP000595197">
    <property type="component" value="Chromosome"/>
</dbReference>
<organism evidence="2 3">
    <name type="scientific">Skermanella cutis</name>
    <dbReference type="NCBI Taxonomy" id="2775420"/>
    <lineage>
        <taxon>Bacteria</taxon>
        <taxon>Pseudomonadati</taxon>
        <taxon>Pseudomonadota</taxon>
        <taxon>Alphaproteobacteria</taxon>
        <taxon>Rhodospirillales</taxon>
        <taxon>Azospirillaceae</taxon>
        <taxon>Skermanella</taxon>
    </lineage>
</organism>